<dbReference type="Gene3D" id="3.90.1200.10">
    <property type="match status" value="1"/>
</dbReference>
<comment type="caution">
    <text evidence="2">The sequence shown here is derived from an EMBL/GenBank/DDBJ whole genome shotgun (WGS) entry which is preliminary data.</text>
</comment>
<accession>A0A6H9Z0X1</accession>
<dbReference type="CDD" id="cd05154">
    <property type="entry name" value="ACAD10_11_N-like"/>
    <property type="match status" value="1"/>
</dbReference>
<dbReference type="RefSeq" id="WP_151558130.1">
    <property type="nucleotide sequence ID" value="NZ_WBMT01000002.1"/>
</dbReference>
<dbReference type="Pfam" id="PF01636">
    <property type="entry name" value="APH"/>
    <property type="match status" value="1"/>
</dbReference>
<sequence length="366" mass="41894">MPVPDQRDPELTRRILTEWLDRHLPGVRIPTIETPKTSGFSSETLMFDADWTEGGTAGKPAGKTAGKTERHEPFVARVAPAHYQIFPEPRFEEQYRLMRILDERTTIPVPPIRWYEPSSEPLGAPFFVMGRIDGDVPTDMPPYHQDGWVTEVPPDERAAMWWSPLEILAELHKLDVTGLGLGFLDQPAWGDTGLDQRLNYYEHYLQWAYEGPQETALQALEWLRANQVDEPDPPAVLWGDARIGNVIFQKGEPRAVLDWETAMLGAPEEDLAWYMFLDRHHSEGIGVPRLAGFPSYEDTVARYEELLGRPLRHMDYYEVLSGFKFSVIMARVGQAMIDFGWIERDNDFPYNNNCTRLLARILGGLQ</sequence>
<dbReference type="InterPro" id="IPR041726">
    <property type="entry name" value="ACAD10_11_N"/>
</dbReference>
<dbReference type="SUPFAM" id="SSF56112">
    <property type="entry name" value="Protein kinase-like (PK-like)"/>
    <property type="match status" value="1"/>
</dbReference>
<keyword evidence="2" id="KW-0808">Transferase</keyword>
<protein>
    <submittedName>
        <fullName evidence="2">Phosphotransferase family protein</fullName>
    </submittedName>
</protein>
<dbReference type="InterPro" id="IPR051678">
    <property type="entry name" value="AGP_Transferase"/>
</dbReference>
<evidence type="ECO:0000313" key="3">
    <source>
        <dbReference type="Proteomes" id="UP000468735"/>
    </source>
</evidence>
<evidence type="ECO:0000313" key="2">
    <source>
        <dbReference type="EMBL" id="KAB2351415.1"/>
    </source>
</evidence>
<dbReference type="EMBL" id="WBMT01000002">
    <property type="protein sequence ID" value="KAB2351415.1"/>
    <property type="molecule type" value="Genomic_DNA"/>
</dbReference>
<dbReference type="PANTHER" id="PTHR21310:SF40">
    <property type="entry name" value="AMINOGLYCOSIDE PHOSPHOTRANSFERASE DOMAIN-CONTAINING PROTEIN-RELATED"/>
    <property type="match status" value="1"/>
</dbReference>
<dbReference type="InterPro" id="IPR011009">
    <property type="entry name" value="Kinase-like_dom_sf"/>
</dbReference>
<dbReference type="Proteomes" id="UP000468735">
    <property type="component" value="Unassembled WGS sequence"/>
</dbReference>
<dbReference type="Gene3D" id="3.30.200.20">
    <property type="entry name" value="Phosphorylase Kinase, domain 1"/>
    <property type="match status" value="1"/>
</dbReference>
<feature type="domain" description="Aminoglycoside phosphotransferase" evidence="1">
    <location>
        <begin position="69"/>
        <end position="281"/>
    </location>
</feature>
<dbReference type="InterPro" id="IPR002575">
    <property type="entry name" value="Aminoglycoside_PTrfase"/>
</dbReference>
<keyword evidence="3" id="KW-1185">Reference proteome</keyword>
<dbReference type="GO" id="GO:0016740">
    <property type="term" value="F:transferase activity"/>
    <property type="evidence" value="ECO:0007669"/>
    <property type="project" value="UniProtKB-KW"/>
</dbReference>
<reference evidence="2 3" key="1">
    <citation type="submission" date="2019-09" db="EMBL/GenBank/DDBJ databases">
        <title>Actinomadura physcomitrii sp. nov., a novel actinomycete isolated from moss [Physcomitrium sphaericum (Ludw) Fuernr].</title>
        <authorList>
            <person name="Zhuang X."/>
            <person name="Liu C."/>
        </authorList>
    </citation>
    <scope>NUCLEOTIDE SEQUENCE [LARGE SCALE GENOMIC DNA]</scope>
    <source>
        <strain evidence="2 3">HMC1</strain>
    </source>
</reference>
<organism evidence="2 3">
    <name type="scientific">Actinomadura rudentiformis</name>
    <dbReference type="NCBI Taxonomy" id="359158"/>
    <lineage>
        <taxon>Bacteria</taxon>
        <taxon>Bacillati</taxon>
        <taxon>Actinomycetota</taxon>
        <taxon>Actinomycetes</taxon>
        <taxon>Streptosporangiales</taxon>
        <taxon>Thermomonosporaceae</taxon>
        <taxon>Actinomadura</taxon>
    </lineage>
</organism>
<name>A0A6H9Z0X1_9ACTN</name>
<proteinExistence type="predicted"/>
<dbReference type="PANTHER" id="PTHR21310">
    <property type="entry name" value="AMINOGLYCOSIDE PHOSPHOTRANSFERASE-RELATED-RELATED"/>
    <property type="match status" value="1"/>
</dbReference>
<dbReference type="OrthoDB" id="3339041at2"/>
<gene>
    <name evidence="2" type="ORF">F8566_03945</name>
</gene>
<evidence type="ECO:0000259" key="1">
    <source>
        <dbReference type="Pfam" id="PF01636"/>
    </source>
</evidence>
<dbReference type="AlphaFoldDB" id="A0A6H9Z0X1"/>